<reference evidence="2" key="2">
    <citation type="submission" date="2018-10" db="UniProtKB">
        <authorList>
            <consortium name="EnsemblPlants"/>
        </authorList>
    </citation>
    <scope>IDENTIFICATION</scope>
</reference>
<name>A0A3B6GKC8_WHEAT</name>
<dbReference type="Gramene" id="TraesCS3D02G000100.1">
    <property type="protein sequence ID" value="TraesCS3D02G000100.1"/>
    <property type="gene ID" value="TraesCS3D02G000100"/>
</dbReference>
<evidence type="ECO:0000313" key="3">
    <source>
        <dbReference type="Proteomes" id="UP000019116"/>
    </source>
</evidence>
<dbReference type="Gramene" id="TraesCS3D03G0020400.1">
    <property type="protein sequence ID" value="TraesCS3D03G0020400.1.CDS"/>
    <property type="gene ID" value="TraesCS3D03G0020400"/>
</dbReference>
<evidence type="ECO:0000313" key="2">
    <source>
        <dbReference type="EnsemblPlants" id="TraesCS3D02G000100.1"/>
    </source>
</evidence>
<accession>A0A3B6GKC8</accession>
<dbReference type="Proteomes" id="UP000019116">
    <property type="component" value="Chromosome 3D"/>
</dbReference>
<evidence type="ECO:0000256" key="1">
    <source>
        <dbReference type="SAM" id="MobiDB-lite"/>
    </source>
</evidence>
<dbReference type="EnsemblPlants" id="TraesCS3D02G000100.1">
    <property type="protein sequence ID" value="TraesCS3D02G000100.1"/>
    <property type="gene ID" value="TraesCS3D02G000100"/>
</dbReference>
<organism evidence="2">
    <name type="scientific">Triticum aestivum</name>
    <name type="common">Wheat</name>
    <dbReference type="NCBI Taxonomy" id="4565"/>
    <lineage>
        <taxon>Eukaryota</taxon>
        <taxon>Viridiplantae</taxon>
        <taxon>Streptophyta</taxon>
        <taxon>Embryophyta</taxon>
        <taxon>Tracheophyta</taxon>
        <taxon>Spermatophyta</taxon>
        <taxon>Magnoliopsida</taxon>
        <taxon>Liliopsida</taxon>
        <taxon>Poales</taxon>
        <taxon>Poaceae</taxon>
        <taxon>BOP clade</taxon>
        <taxon>Pooideae</taxon>
        <taxon>Triticodae</taxon>
        <taxon>Triticeae</taxon>
        <taxon>Triticinae</taxon>
        <taxon>Triticum</taxon>
    </lineage>
</organism>
<sequence>MQLEKIRERSSFSSSSSSSFMARGVAPMALICCWLACSAAAQVVPDGRREPRSPPAPLPGNHNPVEAPAEIASPPPPMETTALAPHRKTLQQAFLRVPHL</sequence>
<reference evidence="2" key="1">
    <citation type="submission" date="2018-08" db="EMBL/GenBank/DDBJ databases">
        <authorList>
            <person name="Rossello M."/>
        </authorList>
    </citation>
    <scope>NUCLEOTIDE SEQUENCE [LARGE SCALE GENOMIC DNA]</scope>
    <source>
        <strain evidence="2">cv. Chinese Spring</strain>
    </source>
</reference>
<keyword evidence="3" id="KW-1185">Reference proteome</keyword>
<dbReference type="AlphaFoldDB" id="A0A3B6GKC8"/>
<feature type="region of interest" description="Disordered" evidence="1">
    <location>
        <begin position="44"/>
        <end position="79"/>
    </location>
</feature>
<proteinExistence type="predicted"/>
<protein>
    <submittedName>
        <fullName evidence="2">Uncharacterized protein</fullName>
    </submittedName>
</protein>